<dbReference type="AlphaFoldDB" id="A0A1G6ZQT7"/>
<proteinExistence type="predicted"/>
<protein>
    <submittedName>
        <fullName evidence="2">PD-(D/E)XK nuclease superfamily protein</fullName>
    </submittedName>
</protein>
<dbReference type="InterPro" id="IPR011604">
    <property type="entry name" value="PDDEXK-like_dom_sf"/>
</dbReference>
<dbReference type="Pfam" id="PF12705">
    <property type="entry name" value="PDDEXK_1"/>
    <property type="match status" value="1"/>
</dbReference>
<reference evidence="2 3" key="1">
    <citation type="submission" date="2016-10" db="EMBL/GenBank/DDBJ databases">
        <authorList>
            <person name="de Groot N.N."/>
        </authorList>
    </citation>
    <scope>NUCLEOTIDE SEQUENCE [LARGE SCALE GENOMIC DNA]</scope>
    <source>
        <strain evidence="2 3">DSM 16957</strain>
    </source>
</reference>
<accession>A0A1G6ZQT7</accession>
<dbReference type="Proteomes" id="UP000199603">
    <property type="component" value="Unassembled WGS sequence"/>
</dbReference>
<name>A0A1G6ZQT7_9GAMM</name>
<dbReference type="Gene3D" id="3.90.320.10">
    <property type="match status" value="1"/>
</dbReference>
<gene>
    <name evidence="2" type="ORF">SAMN04488509_1155</name>
</gene>
<evidence type="ECO:0000259" key="1">
    <source>
        <dbReference type="Pfam" id="PF12705"/>
    </source>
</evidence>
<evidence type="ECO:0000313" key="3">
    <source>
        <dbReference type="Proteomes" id="UP000199603"/>
    </source>
</evidence>
<dbReference type="RefSeq" id="WP_176764242.1">
    <property type="nucleotide sequence ID" value="NZ_FNAG01000015.1"/>
</dbReference>
<dbReference type="InterPro" id="IPR038726">
    <property type="entry name" value="PDDEXK_AddAB-type"/>
</dbReference>
<dbReference type="STRING" id="265719.SAMN04488509_1155"/>
<organism evidence="2 3">
    <name type="scientific">Aquimonas voraii</name>
    <dbReference type="NCBI Taxonomy" id="265719"/>
    <lineage>
        <taxon>Bacteria</taxon>
        <taxon>Pseudomonadati</taxon>
        <taxon>Pseudomonadota</taxon>
        <taxon>Gammaproteobacteria</taxon>
        <taxon>Lysobacterales</taxon>
        <taxon>Lysobacteraceae</taxon>
        <taxon>Aquimonas</taxon>
    </lineage>
</organism>
<evidence type="ECO:0000313" key="2">
    <source>
        <dbReference type="EMBL" id="SDE04215.1"/>
    </source>
</evidence>
<sequence length="258" mass="28713">MKYTIPKGSFAGTEVPLHQLVQAPDGNALLWPVAERYPLFRALFPAEAGWSLTTSRETLQERMPAYDEFNQPYRQGDPLMQREIAFALPGNIVIRGRIDLGAFTREGEFAVIDVKSAAQAYPETALVLNEQLTTYQVGMDVAAAELGLPKPERLGLIELIKRQVPKTSGKGPTIEPLVLTARRSEDQVNEFLQKVLWIAEDIRAQRFAKSPRMSFESPCTMCSWSRACTSKDYSDVDFSQARYVPAEVLQGMDAPAAA</sequence>
<keyword evidence="3" id="KW-1185">Reference proteome</keyword>
<feature type="domain" description="PD-(D/E)XK endonuclease-like" evidence="1">
    <location>
        <begin position="54"/>
        <end position="228"/>
    </location>
</feature>
<dbReference type="EMBL" id="FNAG01000015">
    <property type="protein sequence ID" value="SDE04215.1"/>
    <property type="molecule type" value="Genomic_DNA"/>
</dbReference>